<dbReference type="OrthoDB" id="9800567at2"/>
<dbReference type="Pfam" id="PF10706">
    <property type="entry name" value="Aminoglyc_resit"/>
    <property type="match status" value="1"/>
</dbReference>
<evidence type="ECO:0008006" key="3">
    <source>
        <dbReference type="Google" id="ProtNLM"/>
    </source>
</evidence>
<protein>
    <recommendedName>
        <fullName evidence="3">Aminoglycoside adenylyltransferase</fullName>
    </recommendedName>
</protein>
<dbReference type="InterPro" id="IPR043519">
    <property type="entry name" value="NT_sf"/>
</dbReference>
<keyword evidence="2" id="KW-1185">Reference proteome</keyword>
<dbReference type="Proteomes" id="UP000233440">
    <property type="component" value="Unassembled WGS sequence"/>
</dbReference>
<dbReference type="InterPro" id="IPR019646">
    <property type="entry name" value="Aminoglyc_AdlTrfase"/>
</dbReference>
<dbReference type="AlphaFoldDB" id="A0A2N3LL02"/>
<gene>
    <name evidence="1" type="ORF">CWO92_09005</name>
</gene>
<name>A0A2N3LL02_9BACI</name>
<proteinExistence type="predicted"/>
<accession>A0A2N3LL02</accession>
<reference evidence="1 2" key="1">
    <citation type="submission" date="2017-11" db="EMBL/GenBank/DDBJ databases">
        <title>Bacillus camelliae sp. nov., isolated from pu'er tea.</title>
        <authorList>
            <person name="Niu L."/>
        </authorList>
    </citation>
    <scope>NUCLEOTIDE SEQUENCE [LARGE SCALE GENOMIC DNA]</scope>
    <source>
        <strain evidence="1 2">7578-1</strain>
    </source>
</reference>
<comment type="caution">
    <text evidence="1">The sequence shown here is derived from an EMBL/GenBank/DDBJ whole genome shotgun (WGS) entry which is preliminary data.</text>
</comment>
<organism evidence="1 2">
    <name type="scientific">Heyndrickxia camelliae</name>
    <dbReference type="NCBI Taxonomy" id="1707093"/>
    <lineage>
        <taxon>Bacteria</taxon>
        <taxon>Bacillati</taxon>
        <taxon>Bacillota</taxon>
        <taxon>Bacilli</taxon>
        <taxon>Bacillales</taxon>
        <taxon>Bacillaceae</taxon>
        <taxon>Heyndrickxia</taxon>
    </lineage>
</organism>
<dbReference type="Gene3D" id="3.30.460.40">
    <property type="match status" value="1"/>
</dbReference>
<dbReference type="RefSeq" id="WP_101353878.1">
    <property type="nucleotide sequence ID" value="NZ_PIQO01000005.1"/>
</dbReference>
<dbReference type="SUPFAM" id="SSF81301">
    <property type="entry name" value="Nucleotidyltransferase"/>
    <property type="match status" value="1"/>
</dbReference>
<evidence type="ECO:0000313" key="1">
    <source>
        <dbReference type="EMBL" id="PKR85322.1"/>
    </source>
</evidence>
<evidence type="ECO:0000313" key="2">
    <source>
        <dbReference type="Proteomes" id="UP000233440"/>
    </source>
</evidence>
<dbReference type="EMBL" id="PIQO01000005">
    <property type="protein sequence ID" value="PKR85322.1"/>
    <property type="molecule type" value="Genomic_DNA"/>
</dbReference>
<sequence>MIGNFDLQTKSQLKILTEISFIFKGIDTDFWLRGGWAIDFLLGEITRLHSDIDIVTWISNRKQLENTLIEAGYEQIPVPEEFCNRQSDFRKDNIDITFIYITYNTDGSLMMNGLPEWVWRQDSLLPQYYYLHGISVKVLHPRQLLEEKEIYEQIGRPFRQKDADSKKILHRIISDF</sequence>